<dbReference type="EMBL" id="JAYRBN010000114">
    <property type="protein sequence ID" value="KAL2723247.1"/>
    <property type="molecule type" value="Genomic_DNA"/>
</dbReference>
<protein>
    <submittedName>
        <fullName evidence="1">Uncharacterized protein</fullName>
    </submittedName>
</protein>
<reference evidence="1 2" key="1">
    <citation type="journal article" date="2024" name="Ann. Entomol. Soc. Am.">
        <title>Genomic analyses of the southern and eastern yellowjacket wasps (Hymenoptera: Vespidae) reveal evolutionary signatures of social life.</title>
        <authorList>
            <person name="Catto M.A."/>
            <person name="Caine P.B."/>
            <person name="Orr S.E."/>
            <person name="Hunt B.G."/>
            <person name="Goodisman M.A.D."/>
        </authorList>
    </citation>
    <scope>NUCLEOTIDE SEQUENCE [LARGE SCALE GENOMIC DNA]</scope>
    <source>
        <strain evidence="1">232</strain>
        <tissue evidence="1">Head and thorax</tissue>
    </source>
</reference>
<comment type="caution">
    <text evidence="1">The sequence shown here is derived from an EMBL/GenBank/DDBJ whole genome shotgun (WGS) entry which is preliminary data.</text>
</comment>
<evidence type="ECO:0000313" key="1">
    <source>
        <dbReference type="EMBL" id="KAL2723247.1"/>
    </source>
</evidence>
<evidence type="ECO:0000313" key="2">
    <source>
        <dbReference type="Proteomes" id="UP001607303"/>
    </source>
</evidence>
<dbReference type="Proteomes" id="UP001607303">
    <property type="component" value="Unassembled WGS sequence"/>
</dbReference>
<keyword evidence="2" id="KW-1185">Reference proteome</keyword>
<proteinExistence type="predicted"/>
<dbReference type="AlphaFoldDB" id="A0ABD2ASD6"/>
<accession>A0ABD2ASD6</accession>
<feature type="non-terminal residue" evidence="1">
    <location>
        <position position="1"/>
    </location>
</feature>
<name>A0ABD2ASD6_VESMC</name>
<gene>
    <name evidence="1" type="ORF">V1477_019098</name>
</gene>
<organism evidence="1 2">
    <name type="scientific">Vespula maculifrons</name>
    <name type="common">Eastern yellow jacket</name>
    <name type="synonym">Wasp</name>
    <dbReference type="NCBI Taxonomy" id="7453"/>
    <lineage>
        <taxon>Eukaryota</taxon>
        <taxon>Metazoa</taxon>
        <taxon>Ecdysozoa</taxon>
        <taxon>Arthropoda</taxon>
        <taxon>Hexapoda</taxon>
        <taxon>Insecta</taxon>
        <taxon>Pterygota</taxon>
        <taxon>Neoptera</taxon>
        <taxon>Endopterygota</taxon>
        <taxon>Hymenoptera</taxon>
        <taxon>Apocrita</taxon>
        <taxon>Aculeata</taxon>
        <taxon>Vespoidea</taxon>
        <taxon>Vespidae</taxon>
        <taxon>Vespinae</taxon>
        <taxon>Vespula</taxon>
    </lineage>
</organism>
<sequence>PRYRVVSIETNSNEIQQRKSKFLTERYEDEGELRIVWLSVNIYREYSVSLSCQRIEEEDERDFCRATGQGRECLEQNGVVVSIQQPSLAFIKFLACCSAT</sequence>